<dbReference type="Pfam" id="PF01814">
    <property type="entry name" value="Hemerythrin"/>
    <property type="match status" value="1"/>
</dbReference>
<gene>
    <name evidence="2" type="ORF">ACFO3Q_11630</name>
</gene>
<dbReference type="PANTHER" id="PTHR35585">
    <property type="entry name" value="HHE DOMAIN PROTEIN (AFU_ORTHOLOGUE AFUA_4G00730)"/>
    <property type="match status" value="1"/>
</dbReference>
<name>A0ABV9NMJ6_9GAMM</name>
<proteinExistence type="predicted"/>
<dbReference type="RefSeq" id="WP_377004891.1">
    <property type="nucleotide sequence ID" value="NZ_JBHSGG010000033.1"/>
</dbReference>
<dbReference type="PANTHER" id="PTHR35585:SF1">
    <property type="entry name" value="HHE DOMAIN PROTEIN (AFU_ORTHOLOGUE AFUA_4G00730)"/>
    <property type="match status" value="1"/>
</dbReference>
<dbReference type="Gene3D" id="1.20.120.520">
    <property type="entry name" value="nmb1532 protein domain like"/>
    <property type="match status" value="1"/>
</dbReference>
<dbReference type="Proteomes" id="UP001595892">
    <property type="component" value="Unassembled WGS sequence"/>
</dbReference>
<comment type="caution">
    <text evidence="2">The sequence shown here is derived from an EMBL/GenBank/DDBJ whole genome shotgun (WGS) entry which is preliminary data.</text>
</comment>
<feature type="domain" description="Hemerythrin-like" evidence="1">
    <location>
        <begin position="4"/>
        <end position="124"/>
    </location>
</feature>
<dbReference type="InterPro" id="IPR012312">
    <property type="entry name" value="Hemerythrin-like"/>
</dbReference>
<accession>A0ABV9NMJ6</accession>
<organism evidence="2 3">
    <name type="scientific">Coralloluteibacterium thermophilum</name>
    <dbReference type="NCBI Taxonomy" id="2707049"/>
    <lineage>
        <taxon>Bacteria</taxon>
        <taxon>Pseudomonadati</taxon>
        <taxon>Pseudomonadota</taxon>
        <taxon>Gammaproteobacteria</taxon>
        <taxon>Lysobacterales</taxon>
        <taxon>Lysobacteraceae</taxon>
        <taxon>Coralloluteibacterium</taxon>
    </lineage>
</organism>
<dbReference type="EMBL" id="JBHSGG010000033">
    <property type="protein sequence ID" value="MFC4728819.1"/>
    <property type="molecule type" value="Genomic_DNA"/>
</dbReference>
<evidence type="ECO:0000313" key="2">
    <source>
        <dbReference type="EMBL" id="MFC4728819.1"/>
    </source>
</evidence>
<protein>
    <submittedName>
        <fullName evidence="2">Hemerythrin domain-containing protein</fullName>
    </submittedName>
</protein>
<reference evidence="3" key="1">
    <citation type="journal article" date="2019" name="Int. J. Syst. Evol. Microbiol.">
        <title>The Global Catalogue of Microorganisms (GCM) 10K type strain sequencing project: providing services to taxonomists for standard genome sequencing and annotation.</title>
        <authorList>
            <consortium name="The Broad Institute Genomics Platform"/>
            <consortium name="The Broad Institute Genome Sequencing Center for Infectious Disease"/>
            <person name="Wu L."/>
            <person name="Ma J."/>
        </authorList>
    </citation>
    <scope>NUCLEOTIDE SEQUENCE [LARGE SCALE GENOMIC DNA]</scope>
    <source>
        <strain evidence="3">CGMCC 1.13574</strain>
    </source>
</reference>
<keyword evidence="3" id="KW-1185">Reference proteome</keyword>
<sequence length="175" mass="20047">MGDILDTLKSDHRDLLALLSEICSTEDREKDRRKDLLRRIEAHLVPHAKWEEIVFYPAFAERASHEELLLYAEALQEHRAVEMAVLPDIKAIDIDSRQFAGSVNVLRELLSHHIEEEENDFFQAFERHFSPDERADLDRQYAEWKDSAASSAILGYAKVKSNIASVMRFPGGAQG</sequence>
<evidence type="ECO:0000313" key="3">
    <source>
        <dbReference type="Proteomes" id="UP001595892"/>
    </source>
</evidence>
<evidence type="ECO:0000259" key="1">
    <source>
        <dbReference type="Pfam" id="PF01814"/>
    </source>
</evidence>